<dbReference type="SUPFAM" id="SSF52980">
    <property type="entry name" value="Restriction endonuclease-like"/>
    <property type="match status" value="1"/>
</dbReference>
<feature type="domain" description="Restriction endonuclease type IV Mrr" evidence="1">
    <location>
        <begin position="5"/>
        <end position="52"/>
    </location>
</feature>
<protein>
    <recommendedName>
        <fullName evidence="1">Restriction endonuclease type IV Mrr domain-containing protein</fullName>
    </recommendedName>
</protein>
<comment type="caution">
    <text evidence="2">The sequence shown here is derived from an EMBL/GenBank/DDBJ whole genome shotgun (WGS) entry which is preliminary data.</text>
</comment>
<accession>X1RX35</accession>
<evidence type="ECO:0000313" key="2">
    <source>
        <dbReference type="EMBL" id="GAI85352.1"/>
    </source>
</evidence>
<dbReference type="GO" id="GO:0009307">
    <property type="term" value="P:DNA restriction-modification system"/>
    <property type="evidence" value="ECO:0007669"/>
    <property type="project" value="InterPro"/>
</dbReference>
<name>X1RX35_9ZZZZ</name>
<proteinExistence type="predicted"/>
<reference evidence="2" key="1">
    <citation type="journal article" date="2014" name="Front. Microbiol.">
        <title>High frequency of phylogenetically diverse reductive dehalogenase-homologous genes in deep subseafloor sedimentary metagenomes.</title>
        <authorList>
            <person name="Kawai M."/>
            <person name="Futagami T."/>
            <person name="Toyoda A."/>
            <person name="Takaki Y."/>
            <person name="Nishi S."/>
            <person name="Hori S."/>
            <person name="Arai W."/>
            <person name="Tsubouchi T."/>
            <person name="Morono Y."/>
            <person name="Uchiyama I."/>
            <person name="Ito T."/>
            <person name="Fujiyama A."/>
            <person name="Inagaki F."/>
            <person name="Takami H."/>
        </authorList>
    </citation>
    <scope>NUCLEOTIDE SEQUENCE</scope>
    <source>
        <strain evidence="2">Expedition CK06-06</strain>
    </source>
</reference>
<dbReference type="InterPro" id="IPR007560">
    <property type="entry name" value="Restrct_endonuc_IV_Mrr"/>
</dbReference>
<dbReference type="InterPro" id="IPR011856">
    <property type="entry name" value="tRNA_endonuc-like_dom_sf"/>
</dbReference>
<dbReference type="Gene3D" id="3.40.1350.10">
    <property type="match status" value="1"/>
</dbReference>
<dbReference type="AlphaFoldDB" id="X1RX35"/>
<gene>
    <name evidence="2" type="ORF">S12H4_17460</name>
</gene>
<sequence length="53" mass="6183">KRKGIKYVVQVKKYAEDNKIGRPDLQRLQGSAQHFHAMGMIFVTYGFYSRHAL</sequence>
<evidence type="ECO:0000259" key="1">
    <source>
        <dbReference type="Pfam" id="PF04471"/>
    </source>
</evidence>
<dbReference type="InterPro" id="IPR011335">
    <property type="entry name" value="Restrct_endonuc-II-like"/>
</dbReference>
<dbReference type="GO" id="GO:0004519">
    <property type="term" value="F:endonuclease activity"/>
    <property type="evidence" value="ECO:0007669"/>
    <property type="project" value="InterPro"/>
</dbReference>
<feature type="non-terminal residue" evidence="2">
    <location>
        <position position="1"/>
    </location>
</feature>
<dbReference type="EMBL" id="BARW01008535">
    <property type="protein sequence ID" value="GAI85352.1"/>
    <property type="molecule type" value="Genomic_DNA"/>
</dbReference>
<dbReference type="GO" id="GO:0003677">
    <property type="term" value="F:DNA binding"/>
    <property type="evidence" value="ECO:0007669"/>
    <property type="project" value="InterPro"/>
</dbReference>
<dbReference type="Pfam" id="PF04471">
    <property type="entry name" value="Mrr_cat"/>
    <property type="match status" value="1"/>
</dbReference>
<organism evidence="2">
    <name type="scientific">marine sediment metagenome</name>
    <dbReference type="NCBI Taxonomy" id="412755"/>
    <lineage>
        <taxon>unclassified sequences</taxon>
        <taxon>metagenomes</taxon>
        <taxon>ecological metagenomes</taxon>
    </lineage>
</organism>